<proteinExistence type="predicted"/>
<evidence type="ECO:0008006" key="4">
    <source>
        <dbReference type="Google" id="ProtNLM"/>
    </source>
</evidence>
<keyword evidence="1" id="KW-1133">Transmembrane helix</keyword>
<dbReference type="EMBL" id="MGFS01000032">
    <property type="protein sequence ID" value="OGM10686.1"/>
    <property type="molecule type" value="Genomic_DNA"/>
</dbReference>
<keyword evidence="1" id="KW-0472">Membrane</keyword>
<evidence type="ECO:0000313" key="2">
    <source>
        <dbReference type="EMBL" id="OGM10686.1"/>
    </source>
</evidence>
<keyword evidence="1" id="KW-0812">Transmembrane</keyword>
<reference evidence="2 3" key="1">
    <citation type="journal article" date="2016" name="Nat. Commun.">
        <title>Thousands of microbial genomes shed light on interconnected biogeochemical processes in an aquifer system.</title>
        <authorList>
            <person name="Anantharaman K."/>
            <person name="Brown C.T."/>
            <person name="Hug L.A."/>
            <person name="Sharon I."/>
            <person name="Castelle C.J."/>
            <person name="Probst A.J."/>
            <person name="Thomas B.C."/>
            <person name="Singh A."/>
            <person name="Wilkins M.J."/>
            <person name="Karaoz U."/>
            <person name="Brodie E.L."/>
            <person name="Williams K.H."/>
            <person name="Hubbard S.S."/>
            <person name="Banfield J.F."/>
        </authorList>
    </citation>
    <scope>NUCLEOTIDE SEQUENCE [LARGE SCALE GENOMIC DNA]</scope>
</reference>
<comment type="caution">
    <text evidence="2">The sequence shown here is derived from an EMBL/GenBank/DDBJ whole genome shotgun (WGS) entry which is preliminary data.</text>
</comment>
<accession>A0A1F7X6H2</accession>
<name>A0A1F7X6H2_9BACT</name>
<sequence length="156" mass="18752">MTKLKHALLIIIFLIPIAFYTGWFTVKFIYEHDIYIPRIKEAVVLATTHQPETFTELYFEDHLDLPQKIELRKNQFFRFTIHNLEYQDMTYKYEIRAIDDKESRTLSSKSASLTHDEYKTFYQSFNLATSSGRMKIQVSLVNKDQPIHFWMEEQNE</sequence>
<evidence type="ECO:0000313" key="3">
    <source>
        <dbReference type="Proteomes" id="UP000177053"/>
    </source>
</evidence>
<gene>
    <name evidence="2" type="ORF">A2Z22_05255</name>
</gene>
<organism evidence="2 3">
    <name type="scientific">Candidatus Woesebacteria bacterium RBG_16_34_12</name>
    <dbReference type="NCBI Taxonomy" id="1802480"/>
    <lineage>
        <taxon>Bacteria</taxon>
        <taxon>Candidatus Woeseibacteriota</taxon>
    </lineage>
</organism>
<evidence type="ECO:0000256" key="1">
    <source>
        <dbReference type="SAM" id="Phobius"/>
    </source>
</evidence>
<feature type="transmembrane region" description="Helical" evidence="1">
    <location>
        <begin position="6"/>
        <end position="30"/>
    </location>
</feature>
<protein>
    <recommendedName>
        <fullName evidence="4">DUF1616 domain-containing protein</fullName>
    </recommendedName>
</protein>
<dbReference type="Proteomes" id="UP000177053">
    <property type="component" value="Unassembled WGS sequence"/>
</dbReference>
<dbReference type="AlphaFoldDB" id="A0A1F7X6H2"/>